<dbReference type="EMBL" id="QKTX01000010">
    <property type="protein sequence ID" value="PZV81485.1"/>
    <property type="molecule type" value="Genomic_DNA"/>
</dbReference>
<dbReference type="PANTHER" id="PTHR22926">
    <property type="entry name" value="PHOSPHO-N-ACETYLMURAMOYL-PENTAPEPTIDE-TRANSFERASE"/>
    <property type="match status" value="1"/>
</dbReference>
<dbReference type="GO" id="GO:0009103">
    <property type="term" value="P:lipopolysaccharide biosynthetic process"/>
    <property type="evidence" value="ECO:0007669"/>
    <property type="project" value="TreeGrafter"/>
</dbReference>
<feature type="transmembrane region" description="Helical" evidence="8">
    <location>
        <begin position="46"/>
        <end position="66"/>
    </location>
</feature>
<evidence type="ECO:0000256" key="6">
    <source>
        <dbReference type="ARBA" id="ARBA00023136"/>
    </source>
</evidence>
<feature type="transmembrane region" description="Helical" evidence="8">
    <location>
        <begin position="183"/>
        <end position="202"/>
    </location>
</feature>
<dbReference type="GO" id="GO:0071555">
    <property type="term" value="P:cell wall organization"/>
    <property type="evidence" value="ECO:0007669"/>
    <property type="project" value="TreeGrafter"/>
</dbReference>
<evidence type="ECO:0000256" key="5">
    <source>
        <dbReference type="ARBA" id="ARBA00022989"/>
    </source>
</evidence>
<comment type="caution">
    <text evidence="9">The sequence shown here is derived from an EMBL/GenBank/DDBJ whole genome shotgun (WGS) entry which is preliminary data.</text>
</comment>
<reference evidence="9 10" key="1">
    <citation type="submission" date="2018-06" db="EMBL/GenBank/DDBJ databases">
        <title>Genomic Encyclopedia of Archaeal and Bacterial Type Strains, Phase II (KMG-II): from individual species to whole genera.</title>
        <authorList>
            <person name="Goeker M."/>
        </authorList>
    </citation>
    <scope>NUCLEOTIDE SEQUENCE [LARGE SCALE GENOMIC DNA]</scope>
    <source>
        <strain evidence="9 10">T4</strain>
    </source>
</reference>
<dbReference type="GO" id="GO:0016780">
    <property type="term" value="F:phosphotransferase activity, for other substituted phosphate groups"/>
    <property type="evidence" value="ECO:0007669"/>
    <property type="project" value="InterPro"/>
</dbReference>
<evidence type="ECO:0000256" key="3">
    <source>
        <dbReference type="ARBA" id="ARBA00022679"/>
    </source>
</evidence>
<dbReference type="CDD" id="cd06853">
    <property type="entry name" value="GT_WecA_like"/>
    <property type="match status" value="1"/>
</dbReference>
<keyword evidence="5 8" id="KW-1133">Transmembrane helix</keyword>
<dbReference type="OrthoDB" id="9783652at2"/>
<feature type="transmembrane region" description="Helical" evidence="8">
    <location>
        <begin position="72"/>
        <end position="88"/>
    </location>
</feature>
<proteinExistence type="predicted"/>
<feature type="binding site" evidence="7">
    <location>
        <position position="151"/>
    </location>
    <ligand>
        <name>Mg(2+)</name>
        <dbReference type="ChEBI" id="CHEBI:18420"/>
    </ligand>
</feature>
<dbReference type="InterPro" id="IPR018480">
    <property type="entry name" value="PNAcMuramoyl-5peptid_Trfase_CS"/>
</dbReference>
<dbReference type="Proteomes" id="UP000248917">
    <property type="component" value="Unassembled WGS sequence"/>
</dbReference>
<keyword evidence="4 8" id="KW-0812">Transmembrane</keyword>
<dbReference type="Pfam" id="PF00953">
    <property type="entry name" value="Glycos_transf_4"/>
    <property type="match status" value="1"/>
</dbReference>
<keyword evidence="7" id="KW-0460">Magnesium</keyword>
<evidence type="ECO:0000256" key="1">
    <source>
        <dbReference type="ARBA" id="ARBA00004651"/>
    </source>
</evidence>
<dbReference type="GO" id="GO:0044038">
    <property type="term" value="P:cell wall macromolecule biosynthetic process"/>
    <property type="evidence" value="ECO:0007669"/>
    <property type="project" value="TreeGrafter"/>
</dbReference>
<evidence type="ECO:0000256" key="8">
    <source>
        <dbReference type="SAM" id="Phobius"/>
    </source>
</evidence>
<organism evidence="9 10">
    <name type="scientific">Algoriphagus aquaeductus</name>
    <dbReference type="NCBI Taxonomy" id="475299"/>
    <lineage>
        <taxon>Bacteria</taxon>
        <taxon>Pseudomonadati</taxon>
        <taxon>Bacteroidota</taxon>
        <taxon>Cytophagia</taxon>
        <taxon>Cytophagales</taxon>
        <taxon>Cyclobacteriaceae</taxon>
        <taxon>Algoriphagus</taxon>
    </lineage>
</organism>
<dbReference type="AlphaFoldDB" id="A0A326RMB8"/>
<keyword evidence="7" id="KW-0479">Metal-binding</keyword>
<feature type="binding site" evidence="7">
    <location>
        <position position="211"/>
    </location>
    <ligand>
        <name>Mg(2+)</name>
        <dbReference type="ChEBI" id="CHEBI:18420"/>
    </ligand>
</feature>
<dbReference type="GO" id="GO:0046872">
    <property type="term" value="F:metal ion binding"/>
    <property type="evidence" value="ECO:0007669"/>
    <property type="project" value="UniProtKB-KW"/>
</dbReference>
<evidence type="ECO:0000313" key="9">
    <source>
        <dbReference type="EMBL" id="PZV81485.1"/>
    </source>
</evidence>
<protein>
    <submittedName>
        <fullName evidence="9">UDP-N-acetylmuramyl pentapeptide phosphotransferase/UDP-N-acetylglucosamine-1-phosphate transferase</fullName>
    </submittedName>
</protein>
<feature type="transmembrane region" description="Helical" evidence="8">
    <location>
        <begin position="297"/>
        <end position="316"/>
    </location>
</feature>
<evidence type="ECO:0000256" key="7">
    <source>
        <dbReference type="PIRSR" id="PIRSR600715-1"/>
    </source>
</evidence>
<feature type="transmembrane region" description="Helical" evidence="8">
    <location>
        <begin position="100"/>
        <end position="118"/>
    </location>
</feature>
<feature type="transmembrane region" description="Helical" evidence="8">
    <location>
        <begin position="130"/>
        <end position="152"/>
    </location>
</feature>
<gene>
    <name evidence="9" type="ORF">CLV31_11016</name>
</gene>
<evidence type="ECO:0000256" key="4">
    <source>
        <dbReference type="ARBA" id="ARBA00022692"/>
    </source>
</evidence>
<feature type="transmembrane region" description="Helical" evidence="8">
    <location>
        <begin position="159"/>
        <end position="177"/>
    </location>
</feature>
<dbReference type="InterPro" id="IPR000715">
    <property type="entry name" value="Glycosyl_transferase_4"/>
</dbReference>
<dbReference type="PROSITE" id="PS01347">
    <property type="entry name" value="MRAY_1"/>
    <property type="match status" value="1"/>
</dbReference>
<accession>A0A326RMB8</accession>
<evidence type="ECO:0000313" key="10">
    <source>
        <dbReference type="Proteomes" id="UP000248917"/>
    </source>
</evidence>
<keyword evidence="6 8" id="KW-0472">Membrane</keyword>
<evidence type="ECO:0000256" key="2">
    <source>
        <dbReference type="ARBA" id="ARBA00022475"/>
    </source>
</evidence>
<feature type="transmembrane region" description="Helical" evidence="8">
    <location>
        <begin position="214"/>
        <end position="234"/>
    </location>
</feature>
<keyword evidence="10" id="KW-1185">Reference proteome</keyword>
<dbReference type="RefSeq" id="WP_111393480.1">
    <property type="nucleotide sequence ID" value="NZ_QKTX01000010.1"/>
</dbReference>
<comment type="cofactor">
    <cofactor evidence="7">
        <name>Mg(2+)</name>
        <dbReference type="ChEBI" id="CHEBI:18420"/>
    </cofactor>
</comment>
<keyword evidence="3 9" id="KW-0808">Transferase</keyword>
<dbReference type="PANTHER" id="PTHR22926:SF3">
    <property type="entry name" value="UNDECAPRENYL-PHOSPHATE ALPHA-N-ACETYLGLUCOSAMINYL 1-PHOSPHATE TRANSFERASE"/>
    <property type="match status" value="1"/>
</dbReference>
<sequence>MNFLLATLTSFSVGFLLTPIVISVLRKAKIGDTPGGRKIHKKFTPSMGGIAFMLATYVALAIWGWQYPLPDIRYLLGAIALMFFVGFRDDMVELNPKHKILGQLISVVLVVVVSDIRIKEFHGFLGIEELPLVVSYVFSSFVLLALTNAFNLVDGLDGLAGTIAIISLSLLSAWFYVQGLESYALLSFTLLGGILSFMVFNWHPAKIFMGDTGSLALGFSIGSLILAFMEYNSALPAGALLKIEPSFTMGIVLLIYPLYDMARVFTRRISKGKHPMSADKSHVHHFLLRSGLKHNQVALLLGLIQVVLIGLVLGMGNYSDNIVLPLLSAIVLLMGSRLDKITVKSLKKRIHREPRVLDLRPLKTTQRVKIKVEDQMVNSAKMNLN</sequence>
<dbReference type="GO" id="GO:0005886">
    <property type="term" value="C:plasma membrane"/>
    <property type="evidence" value="ECO:0007669"/>
    <property type="project" value="UniProtKB-SubCell"/>
</dbReference>
<feature type="transmembrane region" description="Helical" evidence="8">
    <location>
        <begin position="6"/>
        <end position="25"/>
    </location>
</feature>
<feature type="transmembrane region" description="Helical" evidence="8">
    <location>
        <begin position="246"/>
        <end position="266"/>
    </location>
</feature>
<name>A0A326RMB8_9BACT</name>
<feature type="transmembrane region" description="Helical" evidence="8">
    <location>
        <begin position="322"/>
        <end position="339"/>
    </location>
</feature>
<keyword evidence="2" id="KW-1003">Cell membrane</keyword>
<comment type="subcellular location">
    <subcellularLocation>
        <location evidence="1">Cell membrane</location>
        <topology evidence="1">Multi-pass membrane protein</topology>
    </subcellularLocation>
</comment>